<feature type="transmembrane region" description="Helical" evidence="5">
    <location>
        <begin position="357"/>
        <end position="379"/>
    </location>
</feature>
<dbReference type="Gene3D" id="1.20.1250.20">
    <property type="entry name" value="MFS general substrate transporter like domains"/>
    <property type="match status" value="1"/>
</dbReference>
<dbReference type="InterPro" id="IPR011701">
    <property type="entry name" value="MFS"/>
</dbReference>
<gene>
    <name evidence="7" type="ORF">V1264_001384</name>
</gene>
<dbReference type="GO" id="GO:0022857">
    <property type="term" value="F:transmembrane transporter activity"/>
    <property type="evidence" value="ECO:0007669"/>
    <property type="project" value="InterPro"/>
</dbReference>
<accession>A0AAN9C118</accession>
<feature type="transmembrane region" description="Helical" evidence="5">
    <location>
        <begin position="128"/>
        <end position="145"/>
    </location>
</feature>
<feature type="transmembrane region" description="Helical" evidence="5">
    <location>
        <begin position="217"/>
        <end position="234"/>
    </location>
</feature>
<evidence type="ECO:0000256" key="5">
    <source>
        <dbReference type="SAM" id="Phobius"/>
    </source>
</evidence>
<comment type="subcellular location">
    <subcellularLocation>
        <location evidence="1">Membrane</location>
        <topology evidence="1">Multi-pass membrane protein</topology>
    </subcellularLocation>
</comment>
<evidence type="ECO:0000256" key="3">
    <source>
        <dbReference type="ARBA" id="ARBA00022989"/>
    </source>
</evidence>
<proteinExistence type="predicted"/>
<keyword evidence="3 5" id="KW-1133">Transmembrane helix</keyword>
<keyword evidence="8" id="KW-1185">Reference proteome</keyword>
<evidence type="ECO:0000256" key="1">
    <source>
        <dbReference type="ARBA" id="ARBA00004141"/>
    </source>
</evidence>
<dbReference type="GO" id="GO:0016020">
    <property type="term" value="C:membrane"/>
    <property type="evidence" value="ECO:0007669"/>
    <property type="project" value="UniProtKB-SubCell"/>
</dbReference>
<dbReference type="Pfam" id="PF07690">
    <property type="entry name" value="MFS_1"/>
    <property type="match status" value="1"/>
</dbReference>
<feature type="transmembrane region" description="Helical" evidence="5">
    <location>
        <begin position="28"/>
        <end position="48"/>
    </location>
</feature>
<dbReference type="InterPro" id="IPR020846">
    <property type="entry name" value="MFS_dom"/>
</dbReference>
<comment type="caution">
    <text evidence="7">The sequence shown here is derived from an EMBL/GenBank/DDBJ whole genome shotgun (WGS) entry which is preliminary data.</text>
</comment>
<feature type="transmembrane region" description="Helical" evidence="5">
    <location>
        <begin position="157"/>
        <end position="180"/>
    </location>
</feature>
<keyword evidence="4 5" id="KW-0472">Membrane</keyword>
<feature type="transmembrane region" description="Helical" evidence="5">
    <location>
        <begin position="448"/>
        <end position="473"/>
    </location>
</feature>
<protein>
    <recommendedName>
        <fullName evidence="6">Major facilitator superfamily (MFS) profile domain-containing protein</fullName>
    </recommendedName>
</protein>
<dbReference type="EMBL" id="JBAMIC010000001">
    <property type="protein sequence ID" value="KAK7115538.1"/>
    <property type="molecule type" value="Genomic_DNA"/>
</dbReference>
<evidence type="ECO:0000256" key="2">
    <source>
        <dbReference type="ARBA" id="ARBA00022692"/>
    </source>
</evidence>
<reference evidence="7 8" key="1">
    <citation type="submission" date="2024-02" db="EMBL/GenBank/DDBJ databases">
        <title>Chromosome-scale genome assembly of the rough periwinkle Littorina saxatilis.</title>
        <authorList>
            <person name="De Jode A."/>
            <person name="Faria R."/>
            <person name="Formenti G."/>
            <person name="Sims Y."/>
            <person name="Smith T.P."/>
            <person name="Tracey A."/>
            <person name="Wood J.M.D."/>
            <person name="Zagrodzka Z.B."/>
            <person name="Johannesson K."/>
            <person name="Butlin R.K."/>
            <person name="Leder E.H."/>
        </authorList>
    </citation>
    <scope>NUCLEOTIDE SEQUENCE [LARGE SCALE GENOMIC DNA]</scope>
    <source>
        <strain evidence="7">Snail1</strain>
        <tissue evidence="7">Muscle</tissue>
    </source>
</reference>
<feature type="transmembrane region" description="Helical" evidence="5">
    <location>
        <begin position="240"/>
        <end position="258"/>
    </location>
</feature>
<evidence type="ECO:0000259" key="6">
    <source>
        <dbReference type="PROSITE" id="PS50850"/>
    </source>
</evidence>
<evidence type="ECO:0000313" key="8">
    <source>
        <dbReference type="Proteomes" id="UP001374579"/>
    </source>
</evidence>
<dbReference type="Proteomes" id="UP001374579">
    <property type="component" value="Unassembled WGS sequence"/>
</dbReference>
<name>A0AAN9C118_9CAEN</name>
<organism evidence="7 8">
    <name type="scientific">Littorina saxatilis</name>
    <dbReference type="NCBI Taxonomy" id="31220"/>
    <lineage>
        <taxon>Eukaryota</taxon>
        <taxon>Metazoa</taxon>
        <taxon>Spiralia</taxon>
        <taxon>Lophotrochozoa</taxon>
        <taxon>Mollusca</taxon>
        <taxon>Gastropoda</taxon>
        <taxon>Caenogastropoda</taxon>
        <taxon>Littorinimorpha</taxon>
        <taxon>Littorinoidea</taxon>
        <taxon>Littorinidae</taxon>
        <taxon>Littorina</taxon>
    </lineage>
</organism>
<evidence type="ECO:0000256" key="4">
    <source>
        <dbReference type="ARBA" id="ARBA00023136"/>
    </source>
</evidence>
<dbReference type="PANTHER" id="PTHR24064">
    <property type="entry name" value="SOLUTE CARRIER FAMILY 22 MEMBER"/>
    <property type="match status" value="1"/>
</dbReference>
<keyword evidence="2 5" id="KW-0812">Transmembrane</keyword>
<dbReference type="AlphaFoldDB" id="A0AAN9C118"/>
<dbReference type="SUPFAM" id="SSF103473">
    <property type="entry name" value="MFS general substrate transporter"/>
    <property type="match status" value="1"/>
</dbReference>
<feature type="transmembrane region" description="Helical" evidence="5">
    <location>
        <begin position="391"/>
        <end position="411"/>
    </location>
</feature>
<feature type="transmembrane region" description="Helical" evidence="5">
    <location>
        <begin position="423"/>
        <end position="442"/>
    </location>
</feature>
<dbReference type="InterPro" id="IPR036259">
    <property type="entry name" value="MFS_trans_sf"/>
</dbReference>
<sequence>MAEDDTSQAIDDVLITLGWRGRYQVLQLIQLLLCVFPLAFNILSIVFIGKANEHRCREIDNATSHMWPPDVINVTYERCRVTWLNITGETMSASCPSGLEFSEPVDRSMVSEWNLVCENEALTDVSQTLLLVGMMVGAVLFTSLADKYGRKPFHIGCHIGLLTVGVASAFVPAFSAFLPLRFFQGAFQQGTGLCCGILCMEILPARHRFVQSVIGSFLWAFGMVVLSLVAYLMRDVSWRYLQLAFAGFSLYCILQIWFTDESVRWLVANGKIKQAEQILKKAAAMNKVSEKKVLDLFRSKVLRQRLTSEKPLGGDNNPLTMDPAENGGETLQTGLLVAEERPELAQYSFMDFFRYKYVSLCTAINGFAWIVNSMTYYGLSMTSVSLADDMYLGFFLSAAVELPTAIVFTCLVERIGRKKCCDIFHVLAGLSLLLSVTVSSLAGDEEAAGIAVIVLSLLGKFSISVTFAVLFLFTPEQFPTNLRNASLGVASMSGRVGAMVAPYSRTLSRHYPWATGTIFGLCCLLVPLCMRMLPETCGRELPQTIEQMTIYITTPYEVTYRKKKYPNQKNKKAAII</sequence>
<dbReference type="PROSITE" id="PS50850">
    <property type="entry name" value="MFS"/>
    <property type="match status" value="1"/>
</dbReference>
<evidence type="ECO:0000313" key="7">
    <source>
        <dbReference type="EMBL" id="KAK7115538.1"/>
    </source>
</evidence>
<feature type="domain" description="Major facilitator superfamily (MFS) profile" evidence="6">
    <location>
        <begin position="27"/>
        <end position="538"/>
    </location>
</feature>